<dbReference type="Proteomes" id="UP000011585">
    <property type="component" value="Unassembled WGS sequence"/>
</dbReference>
<dbReference type="HOGENOM" id="CLU_1096692_0_0_2"/>
<gene>
    <name evidence="1" type="ordered locus">Hbor_13420</name>
    <name evidence="2" type="ORF">C499_04153</name>
</gene>
<proteinExistence type="predicted"/>
<name>E4NSD5_HALBP</name>
<organism evidence="1 3">
    <name type="scientific">Halogeometricum borinquense (strain ATCC 700274 / DSM 11551 / JCM 10706 / KCTC 4070 / PR3)</name>
    <dbReference type="NCBI Taxonomy" id="469382"/>
    <lineage>
        <taxon>Archaea</taxon>
        <taxon>Methanobacteriati</taxon>
        <taxon>Methanobacteriota</taxon>
        <taxon>Stenosarchaea group</taxon>
        <taxon>Halobacteria</taxon>
        <taxon>Halobacteriales</taxon>
        <taxon>Haloferacaceae</taxon>
        <taxon>Halogeometricum</taxon>
    </lineage>
</organism>
<keyword evidence="3" id="KW-1185">Reference proteome</keyword>
<reference evidence="2 4" key="2">
    <citation type="journal article" date="2014" name="PLoS Genet.">
        <title>Phylogenetically driven sequencing of extremely halophilic archaea reveals strategies for static and dynamic osmo-response.</title>
        <authorList>
            <person name="Becker E.A."/>
            <person name="Seitzer P.M."/>
            <person name="Tritt A."/>
            <person name="Larsen D."/>
            <person name="Krusor M."/>
            <person name="Yao A.I."/>
            <person name="Wu D."/>
            <person name="Madern D."/>
            <person name="Eisen J.A."/>
            <person name="Darling A.E."/>
            <person name="Facciotti M.T."/>
        </authorList>
    </citation>
    <scope>NUCLEOTIDE SEQUENCE [LARGE SCALE GENOMIC DNA]</scope>
    <source>
        <strain evidence="2 4">DSM 11551</strain>
    </source>
</reference>
<dbReference type="EMBL" id="CP001690">
    <property type="protein sequence ID" value="ADQ66924.1"/>
    <property type="molecule type" value="Genomic_DNA"/>
</dbReference>
<dbReference type="AlphaFoldDB" id="E4NSD5"/>
<protein>
    <submittedName>
        <fullName evidence="2">DNA polymerase sliding clamp</fullName>
    </submittedName>
</protein>
<sequence length="253" mass="28270">MPIHTAYTTLRQLTRLIFAVRKDGECRIDVSPDSIRLRACSEDRTTYLDHSVPTSAPELSIDDVTGSYWVRIGHVKQFLSATPNTDITIRLPPETENSTLTLQSSGLTYRHITFDESTAHRLPDVPDADSVTEFSLPNGVLDRAVDVTGLIESKQLQIQFDHSTHHIQFSGKNGGQDSFQYSYPAEEILSTHPSSHDFSTSIKRLRDITPILPPTHTISLELSSHHLTYGVEYPVPGADLTVYLAKYHDKIDG</sequence>
<evidence type="ECO:0000313" key="4">
    <source>
        <dbReference type="Proteomes" id="UP000011585"/>
    </source>
</evidence>
<dbReference type="EMBL" id="AOHT01000010">
    <property type="protein sequence ID" value="ELY30430.1"/>
    <property type="molecule type" value="Genomic_DNA"/>
</dbReference>
<evidence type="ECO:0000313" key="3">
    <source>
        <dbReference type="Proteomes" id="UP000006663"/>
    </source>
</evidence>
<accession>E4NSD5</accession>
<dbReference type="KEGG" id="hbo:Hbor_13420"/>
<evidence type="ECO:0000313" key="1">
    <source>
        <dbReference type="EMBL" id="ADQ66924.1"/>
    </source>
</evidence>
<reference evidence="1 3" key="1">
    <citation type="journal article" date="2009" name="Stand. Genomic Sci.">
        <title>Complete genome sequence of Halogeometricum borinquense type strain (PR3).</title>
        <authorList>
            <person name="Malfatti S."/>
            <person name="Tindall B.J."/>
            <person name="Schneider S."/>
            <person name="Fahnrich R."/>
            <person name="Lapidus A."/>
            <person name="Labuttii K."/>
            <person name="Copeland A."/>
            <person name="Glavina Del Rio T."/>
            <person name="Nolan M."/>
            <person name="Chen F."/>
            <person name="Lucas S."/>
            <person name="Tice H."/>
            <person name="Cheng J.F."/>
            <person name="Bruce D."/>
            <person name="Goodwin L."/>
            <person name="Pitluck S."/>
            <person name="Anderson I."/>
            <person name="Pati A."/>
            <person name="Ivanova N."/>
            <person name="Mavromatis K."/>
            <person name="Chen A."/>
            <person name="Palaniappan K."/>
            <person name="D'haeseleer P."/>
            <person name="Goker M."/>
            <person name="Bristow J."/>
            <person name="Eisen J.A."/>
            <person name="Markowitz V."/>
            <person name="Hugenholtz P."/>
            <person name="Kyrpides N.C."/>
            <person name="Klenk H.P."/>
            <person name="Chain P."/>
        </authorList>
    </citation>
    <scope>NUCLEOTIDE SEQUENCE [LARGE SCALE GENOMIC DNA]</scope>
    <source>
        <strain evidence="3">ATCC 700274 / DSM 11551 / JCM 10706 / KCTC 4070 / PR3</strain>
        <strain evidence="1">PR 3</strain>
    </source>
</reference>
<dbReference type="STRING" id="469382.Hbor_13420"/>
<dbReference type="eggNOG" id="arCOG00488">
    <property type="taxonomic scope" value="Archaea"/>
</dbReference>
<dbReference type="Gene3D" id="3.70.10.10">
    <property type="match status" value="1"/>
</dbReference>
<dbReference type="Proteomes" id="UP000006663">
    <property type="component" value="Chromosome"/>
</dbReference>
<evidence type="ECO:0000313" key="2">
    <source>
        <dbReference type="EMBL" id="ELY30430.1"/>
    </source>
</evidence>